<dbReference type="SUPFAM" id="SSF54211">
    <property type="entry name" value="Ribosomal protein S5 domain 2-like"/>
    <property type="match status" value="2"/>
</dbReference>
<dbReference type="SUPFAM" id="SSF54791">
    <property type="entry name" value="Eukaryotic type KH-domain (KH-domain type I)"/>
    <property type="match status" value="1"/>
</dbReference>
<gene>
    <name evidence="8 10" type="primary">pnp</name>
    <name evidence="10" type="ORF">COW11_02485</name>
</gene>
<evidence type="ECO:0000313" key="10">
    <source>
        <dbReference type="EMBL" id="PIW66587.1"/>
    </source>
</evidence>
<dbReference type="InterPro" id="IPR004087">
    <property type="entry name" value="KH_dom"/>
</dbReference>
<comment type="caution">
    <text evidence="10">The sequence shown here is derived from an EMBL/GenBank/DDBJ whole genome shotgun (WGS) entry which is preliminary data.</text>
</comment>
<dbReference type="Gene3D" id="2.40.50.140">
    <property type="entry name" value="Nucleic acid-binding proteins"/>
    <property type="match status" value="1"/>
</dbReference>
<dbReference type="EC" id="2.7.7.8" evidence="8"/>
<dbReference type="InterPro" id="IPR004088">
    <property type="entry name" value="KH_dom_type_1"/>
</dbReference>
<comment type="similarity">
    <text evidence="1 8">Belongs to the polyribonucleotide nucleotidyltransferase family.</text>
</comment>
<dbReference type="GO" id="GO:0004654">
    <property type="term" value="F:polyribonucleotide nucleotidyltransferase activity"/>
    <property type="evidence" value="ECO:0007669"/>
    <property type="project" value="UniProtKB-UniRule"/>
</dbReference>
<dbReference type="GO" id="GO:0006396">
    <property type="term" value="P:RNA processing"/>
    <property type="evidence" value="ECO:0007669"/>
    <property type="project" value="InterPro"/>
</dbReference>
<dbReference type="Pfam" id="PF01138">
    <property type="entry name" value="RNase_PH"/>
    <property type="match status" value="2"/>
</dbReference>
<evidence type="ECO:0000256" key="4">
    <source>
        <dbReference type="ARBA" id="ARBA00022695"/>
    </source>
</evidence>
<dbReference type="InterPro" id="IPR001247">
    <property type="entry name" value="ExoRNase_PH_dom1"/>
</dbReference>
<dbReference type="Gene3D" id="3.30.230.70">
    <property type="entry name" value="GHMP Kinase, N-terminal domain"/>
    <property type="match status" value="2"/>
</dbReference>
<evidence type="ECO:0000313" key="11">
    <source>
        <dbReference type="Proteomes" id="UP000231267"/>
    </source>
</evidence>
<keyword evidence="3 8" id="KW-0808">Transferase</keyword>
<dbReference type="GO" id="GO:0003723">
    <property type="term" value="F:RNA binding"/>
    <property type="evidence" value="ECO:0007669"/>
    <property type="project" value="UniProtKB-UniRule"/>
</dbReference>
<dbReference type="CDD" id="cd11364">
    <property type="entry name" value="RNase_PH_PNPase_2"/>
    <property type="match status" value="1"/>
</dbReference>
<sequence length="696" mass="75579">MLHTVKTKIGSEDLIIQTGKLAKQADAAVTVQYGGTVVLVTAVVSKEPREGVDFLPLTVEYQEKAYAAGKIPGGFFKREGRPSEKGILSARLIDRPIRPLFPDGFINDIQVIATVLSHDGKNDPDVLAIVGASAALSISHIPFDGPIASLRVIKSGSDFIANPTYEEIEKSDLEIVASVGKEGIIMIESGAKEVDDKSVLDALDFAFKQAQAIIKLQKDLADKCARPKMEFPLYEVNKNLRQEVEKAVSSKVKQICSIADKDKRESQMNSLRKQLCEQMITEDSEYTKLDIKIALDDMEKSFVRSNIIEKGLRVDGRKLDQVRPISCEVAVLPRTHGSGLFTRGQTQSLSVATLGTGDDEQTIDALAGEYSKSFMLHYNFPPFSVGEARPMRGTGRREIGHGALAEKSLRAVMPSKEEFPYTVRVVSEILESNGSSSMATVCAATLALMDAGVPIKAPVSGAAMGLVKDGDKFAILTDILGAEDHFGDMDFKVAGTKNGITAVQMDLKIRGLKIDTIKDILAHANKARAFILEKMIEVMPSARKELSEFAPRIISFKIDTSKIGAVIGPGGKVIKKIIEETGVSIDISDDGTVNVASTDSDASQRAIDIIKGLTAEPEVGTVYKGKVTRLMAFGAFVEFLPGKEGLVHVSELDNKFVKRPEDVVKVGDEVTVKIIEVDAQNRVNLSRKQAMLDEKK</sequence>
<dbReference type="NCBIfam" id="TIGR03591">
    <property type="entry name" value="polynuc_phos"/>
    <property type="match status" value="1"/>
</dbReference>
<keyword evidence="6 8" id="KW-0460">Magnesium</keyword>
<protein>
    <recommendedName>
        <fullName evidence="8">Polyribonucleotide nucleotidyltransferase</fullName>
        <ecNumber evidence="8">2.7.7.8</ecNumber>
    </recommendedName>
    <alternativeName>
        <fullName evidence="8">Polynucleotide phosphorylase</fullName>
        <shortName evidence="8">PNPase</shortName>
    </alternativeName>
</protein>
<dbReference type="CDD" id="cd04472">
    <property type="entry name" value="S1_PNPase"/>
    <property type="match status" value="1"/>
</dbReference>
<comment type="function">
    <text evidence="8">Involved in mRNA degradation. Catalyzes the phosphorolysis of single-stranded polyribonucleotides processively in the 3'- to 5'-direction.</text>
</comment>
<dbReference type="SUPFAM" id="SSF50249">
    <property type="entry name" value="Nucleic acid-binding proteins"/>
    <property type="match status" value="1"/>
</dbReference>
<dbReference type="PROSITE" id="PS50126">
    <property type="entry name" value="S1"/>
    <property type="match status" value="1"/>
</dbReference>
<dbReference type="SUPFAM" id="SSF55666">
    <property type="entry name" value="Ribonuclease PH domain 2-like"/>
    <property type="match status" value="2"/>
</dbReference>
<dbReference type="EMBL" id="PFGP01000054">
    <property type="protein sequence ID" value="PIW66587.1"/>
    <property type="molecule type" value="Genomic_DNA"/>
</dbReference>
<keyword evidence="2 8" id="KW-0963">Cytoplasm</keyword>
<dbReference type="InterPro" id="IPR036345">
    <property type="entry name" value="ExoRNase_PH_dom2_sf"/>
</dbReference>
<dbReference type="SUPFAM" id="SSF46915">
    <property type="entry name" value="Polynucleotide phosphorylase/guanosine pentaphosphate synthase (PNPase/GPSI), domain 3"/>
    <property type="match status" value="1"/>
</dbReference>
<evidence type="ECO:0000256" key="6">
    <source>
        <dbReference type="ARBA" id="ARBA00022842"/>
    </source>
</evidence>
<comment type="subcellular location">
    <subcellularLocation>
        <location evidence="8">Cytoplasm</location>
    </subcellularLocation>
</comment>
<feature type="binding site" evidence="8">
    <location>
        <position position="490"/>
    </location>
    <ligand>
        <name>Mg(2+)</name>
        <dbReference type="ChEBI" id="CHEBI:18420"/>
    </ligand>
</feature>
<feature type="binding site" evidence="8">
    <location>
        <position position="484"/>
    </location>
    <ligand>
        <name>Mg(2+)</name>
        <dbReference type="ChEBI" id="CHEBI:18420"/>
    </ligand>
</feature>
<dbReference type="CDD" id="cd11363">
    <property type="entry name" value="RNase_PH_PNPase_1"/>
    <property type="match status" value="1"/>
</dbReference>
<dbReference type="CDD" id="cd02393">
    <property type="entry name" value="KH-I_PNPase"/>
    <property type="match status" value="1"/>
</dbReference>
<accession>A0A2J0LRW6</accession>
<dbReference type="InterPro" id="IPR012340">
    <property type="entry name" value="NA-bd_OB-fold"/>
</dbReference>
<dbReference type="PROSITE" id="PS50084">
    <property type="entry name" value="KH_TYPE_1"/>
    <property type="match status" value="1"/>
</dbReference>
<evidence type="ECO:0000259" key="9">
    <source>
        <dbReference type="PROSITE" id="PS50126"/>
    </source>
</evidence>
<dbReference type="Pfam" id="PF00013">
    <property type="entry name" value="KH_1"/>
    <property type="match status" value="1"/>
</dbReference>
<name>A0A2J0LRW6_9BACT</name>
<comment type="catalytic activity">
    <reaction evidence="8">
        <text>RNA(n+1) + phosphate = RNA(n) + a ribonucleoside 5'-diphosphate</text>
        <dbReference type="Rhea" id="RHEA:22096"/>
        <dbReference type="Rhea" id="RHEA-COMP:14527"/>
        <dbReference type="Rhea" id="RHEA-COMP:17342"/>
        <dbReference type="ChEBI" id="CHEBI:43474"/>
        <dbReference type="ChEBI" id="CHEBI:57930"/>
        <dbReference type="ChEBI" id="CHEBI:140395"/>
        <dbReference type="EC" id="2.7.7.8"/>
    </reaction>
</comment>
<dbReference type="Pfam" id="PF00575">
    <property type="entry name" value="S1"/>
    <property type="match status" value="1"/>
</dbReference>
<reference evidence="10 11" key="1">
    <citation type="submission" date="2017-09" db="EMBL/GenBank/DDBJ databases">
        <title>Depth-based differentiation of microbial function through sediment-hosted aquifers and enrichment of novel symbionts in the deep terrestrial subsurface.</title>
        <authorList>
            <person name="Probst A.J."/>
            <person name="Ladd B."/>
            <person name="Jarett J.K."/>
            <person name="Geller-Mcgrath D.E."/>
            <person name="Sieber C.M."/>
            <person name="Emerson J.B."/>
            <person name="Anantharaman K."/>
            <person name="Thomas B.C."/>
            <person name="Malmstrom R."/>
            <person name="Stieglmeier M."/>
            <person name="Klingl A."/>
            <person name="Woyke T."/>
            <person name="Ryan C.M."/>
            <person name="Banfield J.F."/>
        </authorList>
    </citation>
    <scope>NUCLEOTIDE SEQUENCE [LARGE SCALE GENOMIC DNA]</scope>
    <source>
        <strain evidence="10">CG12_big_fil_rev_8_21_14_0_65_43_15</strain>
    </source>
</reference>
<dbReference type="Gene3D" id="3.30.1370.10">
    <property type="entry name" value="K Homology domain, type 1"/>
    <property type="match status" value="1"/>
</dbReference>
<feature type="domain" description="S1 motif" evidence="9">
    <location>
        <begin position="620"/>
        <end position="688"/>
    </location>
</feature>
<dbReference type="AlphaFoldDB" id="A0A2J0LRW6"/>
<evidence type="ECO:0000256" key="5">
    <source>
        <dbReference type="ARBA" id="ARBA00022723"/>
    </source>
</evidence>
<dbReference type="InterPro" id="IPR012162">
    <property type="entry name" value="PNPase"/>
</dbReference>
<dbReference type="Pfam" id="PF03726">
    <property type="entry name" value="PNPase"/>
    <property type="match status" value="1"/>
</dbReference>
<dbReference type="SMART" id="SM00316">
    <property type="entry name" value="S1"/>
    <property type="match status" value="1"/>
</dbReference>
<dbReference type="GO" id="GO:0006402">
    <property type="term" value="P:mRNA catabolic process"/>
    <property type="evidence" value="ECO:0007669"/>
    <property type="project" value="UniProtKB-UniRule"/>
</dbReference>
<dbReference type="InterPro" id="IPR003029">
    <property type="entry name" value="S1_domain"/>
</dbReference>
<evidence type="ECO:0000256" key="2">
    <source>
        <dbReference type="ARBA" id="ARBA00022490"/>
    </source>
</evidence>
<dbReference type="FunFam" id="3.30.230.70:FF:000002">
    <property type="entry name" value="Polyribonucleotide nucleotidyltransferase"/>
    <property type="match status" value="1"/>
</dbReference>
<keyword evidence="5 8" id="KW-0479">Metal-binding</keyword>
<keyword evidence="4 8" id="KW-0548">Nucleotidyltransferase</keyword>
<dbReference type="NCBIfam" id="NF008805">
    <property type="entry name" value="PRK11824.1"/>
    <property type="match status" value="1"/>
</dbReference>
<dbReference type="InterPro" id="IPR027408">
    <property type="entry name" value="PNPase/RNase_PH_dom_sf"/>
</dbReference>
<dbReference type="GO" id="GO:0005829">
    <property type="term" value="C:cytosol"/>
    <property type="evidence" value="ECO:0007669"/>
    <property type="project" value="UniProtKB-ARBA"/>
</dbReference>
<comment type="cofactor">
    <cofactor evidence="8">
        <name>Mg(2+)</name>
        <dbReference type="ChEBI" id="CHEBI:18420"/>
    </cofactor>
</comment>
<evidence type="ECO:0000256" key="1">
    <source>
        <dbReference type="ARBA" id="ARBA00007404"/>
    </source>
</evidence>
<dbReference type="FunFam" id="3.30.1370.10:FF:000001">
    <property type="entry name" value="Polyribonucleotide nucleotidyltransferase"/>
    <property type="match status" value="1"/>
</dbReference>
<evidence type="ECO:0000256" key="7">
    <source>
        <dbReference type="ARBA" id="ARBA00022884"/>
    </source>
</evidence>
<dbReference type="InterPro" id="IPR015848">
    <property type="entry name" value="PNPase_PH_RNA-bd_bac/org-type"/>
</dbReference>
<dbReference type="GO" id="GO:0000287">
    <property type="term" value="F:magnesium ion binding"/>
    <property type="evidence" value="ECO:0007669"/>
    <property type="project" value="UniProtKB-UniRule"/>
</dbReference>
<dbReference type="FunFam" id="3.30.230.70:FF:000001">
    <property type="entry name" value="Polyribonucleotide nucleotidyltransferase"/>
    <property type="match status" value="1"/>
</dbReference>
<dbReference type="GO" id="GO:0000175">
    <property type="term" value="F:3'-5'-RNA exonuclease activity"/>
    <property type="evidence" value="ECO:0007669"/>
    <property type="project" value="TreeGrafter"/>
</dbReference>
<dbReference type="FunFam" id="2.40.50.140:FF:000189">
    <property type="entry name" value="Polyribonucleotide nucleotidyltransferase, putative"/>
    <property type="match status" value="1"/>
</dbReference>
<dbReference type="PIRSF" id="PIRSF005499">
    <property type="entry name" value="PNPase"/>
    <property type="match status" value="1"/>
</dbReference>
<dbReference type="InterPro" id="IPR036612">
    <property type="entry name" value="KH_dom_type_1_sf"/>
</dbReference>
<dbReference type="InterPro" id="IPR020568">
    <property type="entry name" value="Ribosomal_Su5_D2-typ_SF"/>
</dbReference>
<dbReference type="Pfam" id="PF03725">
    <property type="entry name" value="RNase_PH_C"/>
    <property type="match status" value="1"/>
</dbReference>
<dbReference type="PANTHER" id="PTHR11252">
    <property type="entry name" value="POLYRIBONUCLEOTIDE NUCLEOTIDYLTRANSFERASE"/>
    <property type="match status" value="1"/>
</dbReference>
<evidence type="ECO:0000256" key="3">
    <source>
        <dbReference type="ARBA" id="ARBA00022679"/>
    </source>
</evidence>
<proteinExistence type="inferred from homology"/>
<evidence type="ECO:0000256" key="8">
    <source>
        <dbReference type="HAMAP-Rule" id="MF_01595"/>
    </source>
</evidence>
<dbReference type="HAMAP" id="MF_01595">
    <property type="entry name" value="PNPase"/>
    <property type="match status" value="1"/>
</dbReference>
<dbReference type="SMART" id="SM00322">
    <property type="entry name" value="KH"/>
    <property type="match status" value="1"/>
</dbReference>
<dbReference type="Proteomes" id="UP000231267">
    <property type="component" value="Unassembled WGS sequence"/>
</dbReference>
<organism evidence="10 11">
    <name type="scientific">Candidatus Taenaricola geysiri</name>
    <dbReference type="NCBI Taxonomy" id="1974752"/>
    <lineage>
        <taxon>Bacteria</taxon>
        <taxon>Pseudomonadati</taxon>
        <taxon>Candidatus Omnitrophota</taxon>
        <taxon>Candidatus Taenaricola</taxon>
    </lineage>
</organism>
<keyword evidence="7 8" id="KW-0694">RNA-binding</keyword>
<dbReference type="InterPro" id="IPR036456">
    <property type="entry name" value="PNPase_PH_RNA-bd_sf"/>
</dbReference>
<dbReference type="InterPro" id="IPR015847">
    <property type="entry name" value="ExoRNase_PH_dom2"/>
</dbReference>
<dbReference type="PANTHER" id="PTHR11252:SF0">
    <property type="entry name" value="POLYRIBONUCLEOTIDE NUCLEOTIDYLTRANSFERASE 1, MITOCHONDRIAL"/>
    <property type="match status" value="1"/>
</dbReference>